<reference evidence="1 2" key="1">
    <citation type="submission" date="2018-08" db="EMBL/GenBank/DDBJ databases">
        <title>Draft genome sequence of Rhodobacter sphaeroides FY.</title>
        <authorList>
            <person name="Rayyan A."/>
            <person name="Meyer T.E."/>
            <person name="Kyndt J.A."/>
        </authorList>
    </citation>
    <scope>NUCLEOTIDE SEQUENCE [LARGE SCALE GENOMIC DNA]</scope>
    <source>
        <strain evidence="1 2">FY</strain>
    </source>
</reference>
<dbReference type="Proteomes" id="UP000266305">
    <property type="component" value="Unassembled WGS sequence"/>
</dbReference>
<accession>A0AAX1UFZ3</accession>
<protein>
    <submittedName>
        <fullName evidence="1">Uncharacterized protein</fullName>
    </submittedName>
</protein>
<sequence>MALARARIVFEVNSPPLAIALEPMAPDGSIRRDRSRCAQVQGLAHICRGEPRVALDLDHPHRMVLDVEQRGVERRRGWRWPTMRSRRGPSGG</sequence>
<dbReference type="EMBL" id="QWGP01000040">
    <property type="protein sequence ID" value="RHZ91051.1"/>
    <property type="molecule type" value="Genomic_DNA"/>
</dbReference>
<gene>
    <name evidence="1" type="ORF">D1114_21380</name>
</gene>
<name>A0AAX1UFZ3_CERSP</name>
<evidence type="ECO:0000313" key="2">
    <source>
        <dbReference type="Proteomes" id="UP000266305"/>
    </source>
</evidence>
<dbReference type="AlphaFoldDB" id="A0AAX1UFZ3"/>
<organism evidence="1 2">
    <name type="scientific">Cereibacter sphaeroides</name>
    <name type="common">Rhodobacter sphaeroides</name>
    <dbReference type="NCBI Taxonomy" id="1063"/>
    <lineage>
        <taxon>Bacteria</taxon>
        <taxon>Pseudomonadati</taxon>
        <taxon>Pseudomonadota</taxon>
        <taxon>Alphaproteobacteria</taxon>
        <taxon>Rhodobacterales</taxon>
        <taxon>Paracoccaceae</taxon>
        <taxon>Cereibacter</taxon>
    </lineage>
</organism>
<proteinExistence type="predicted"/>
<evidence type="ECO:0000313" key="1">
    <source>
        <dbReference type="EMBL" id="RHZ91051.1"/>
    </source>
</evidence>
<comment type="caution">
    <text evidence="1">The sequence shown here is derived from an EMBL/GenBank/DDBJ whole genome shotgun (WGS) entry which is preliminary data.</text>
</comment>